<dbReference type="EMBL" id="UINC01001038">
    <property type="protein sequence ID" value="SUZ68426.1"/>
    <property type="molecule type" value="Genomic_DNA"/>
</dbReference>
<reference evidence="1" key="1">
    <citation type="submission" date="2018-05" db="EMBL/GenBank/DDBJ databases">
        <authorList>
            <person name="Lanie J.A."/>
            <person name="Ng W.-L."/>
            <person name="Kazmierczak K.M."/>
            <person name="Andrzejewski T.M."/>
            <person name="Davidsen T.M."/>
            <person name="Wayne K.J."/>
            <person name="Tettelin H."/>
            <person name="Glass J.I."/>
            <person name="Rusch D."/>
            <person name="Podicherti R."/>
            <person name="Tsui H.-C.T."/>
            <person name="Winkler M.E."/>
        </authorList>
    </citation>
    <scope>NUCLEOTIDE SEQUENCE</scope>
</reference>
<sequence length="158" mass="17499">MKLLVFLLAAAAAFPFAKPNAEVRLDSGGPANSVTAATEATALVIFRGDTVRAEVANTPETRGQGLMFRDAVPDGTGMLFVFDREAQRSFWMQNTFVALDVAWIDRNFVIVDIQQMEPETTDIHDGARPAMYALEVRQGWFAEKDIRVGDRCELIFSP</sequence>
<evidence type="ECO:0008006" key="2">
    <source>
        <dbReference type="Google" id="ProtNLM"/>
    </source>
</evidence>
<gene>
    <name evidence="1" type="ORF">METZ01_LOCUS21280</name>
</gene>
<organism evidence="1">
    <name type="scientific">marine metagenome</name>
    <dbReference type="NCBI Taxonomy" id="408172"/>
    <lineage>
        <taxon>unclassified sequences</taxon>
        <taxon>metagenomes</taxon>
        <taxon>ecological metagenomes</taxon>
    </lineage>
</organism>
<dbReference type="Pfam" id="PF02643">
    <property type="entry name" value="DUF192"/>
    <property type="match status" value="1"/>
</dbReference>
<dbReference type="PANTHER" id="PTHR37953">
    <property type="entry name" value="UPF0127 PROTEIN MJ1496"/>
    <property type="match status" value="1"/>
</dbReference>
<accession>A0A381PN31</accession>
<protein>
    <recommendedName>
        <fullName evidence="2">DUF192 domain-containing protein</fullName>
    </recommendedName>
</protein>
<dbReference type="PANTHER" id="PTHR37953:SF1">
    <property type="entry name" value="UPF0127 PROTEIN MJ1496"/>
    <property type="match status" value="1"/>
</dbReference>
<dbReference type="InterPro" id="IPR003795">
    <property type="entry name" value="DUF192"/>
</dbReference>
<dbReference type="AlphaFoldDB" id="A0A381PN31"/>
<name>A0A381PN31_9ZZZZ</name>
<proteinExistence type="predicted"/>
<dbReference type="Gene3D" id="2.60.120.1140">
    <property type="entry name" value="Protein of unknown function DUF192"/>
    <property type="match status" value="1"/>
</dbReference>
<dbReference type="InterPro" id="IPR038695">
    <property type="entry name" value="Saro_0823-like_sf"/>
</dbReference>
<evidence type="ECO:0000313" key="1">
    <source>
        <dbReference type="EMBL" id="SUZ68426.1"/>
    </source>
</evidence>